<dbReference type="InterPro" id="IPR022450">
    <property type="entry name" value="TsaD"/>
</dbReference>
<dbReference type="InterPro" id="IPR043129">
    <property type="entry name" value="ATPase_NBD"/>
</dbReference>
<dbReference type="NCBIfam" id="TIGR00329">
    <property type="entry name" value="gcp_kae1"/>
    <property type="match status" value="1"/>
</dbReference>
<evidence type="ECO:0000256" key="5">
    <source>
        <dbReference type="ARBA" id="ARBA00023004"/>
    </source>
</evidence>
<gene>
    <name evidence="8 10" type="primary">tsaD</name>
    <name evidence="10" type="ORF">HLPR_02570</name>
</gene>
<dbReference type="Pfam" id="PF00814">
    <property type="entry name" value="TsaD"/>
    <property type="match status" value="1"/>
</dbReference>
<evidence type="ECO:0000256" key="4">
    <source>
        <dbReference type="ARBA" id="ARBA00022723"/>
    </source>
</evidence>
<feature type="binding site" evidence="8">
    <location>
        <position position="119"/>
    </location>
    <ligand>
        <name>Fe cation</name>
        <dbReference type="ChEBI" id="CHEBI:24875"/>
    </ligand>
</feature>
<evidence type="ECO:0000313" key="10">
    <source>
        <dbReference type="EMBL" id="BEP27926.1"/>
    </source>
</evidence>
<dbReference type="HAMAP" id="MF_01445">
    <property type="entry name" value="TsaD"/>
    <property type="match status" value="1"/>
</dbReference>
<dbReference type="PANTHER" id="PTHR11735:SF6">
    <property type="entry name" value="TRNA N6-ADENOSINE THREONYLCARBAMOYLTRANSFERASE, MITOCHONDRIAL"/>
    <property type="match status" value="1"/>
</dbReference>
<sequence length="350" mass="37915">MINMENKDVIIMSIESSCDETSCALVKNGREVLSNIIYSQIDIHKKFGGVVPEIASRNHLEKISQVIDEALEGADLTFNDVRAIATTYGPGLVGALLVGMSNAKALAYSLGVKLIPVNHIEGHIYANFIEHKELEPPFVCLIVSGGHSHLVYMSDYGKYEILGKTRDDAVGEAFDKVARTLGLGYPGGPKIDALAKSGNPNAIEFPRVYLEKDSLDFSFSGIKSSVLNYINSCKMKNIEIVNEDVAASFQQAVVEVLSVKLIRAAKLKKVKNIVLAGGVAANSGLRNYLISLSKENDLKLYFPSIELCTDNAAMIGSAAYYEYISGADADLNLNAVPNLKLGEKRYAGSK</sequence>
<feature type="binding site" evidence="8">
    <location>
        <begin position="142"/>
        <end position="146"/>
    </location>
    <ligand>
        <name>substrate</name>
    </ligand>
</feature>
<feature type="binding site" evidence="8">
    <location>
        <position position="175"/>
    </location>
    <ligand>
        <name>substrate</name>
    </ligand>
</feature>
<dbReference type="Gene3D" id="3.30.420.40">
    <property type="match status" value="2"/>
</dbReference>
<protein>
    <recommendedName>
        <fullName evidence="8">tRNA N6-adenosine threonylcarbamoyltransferase</fullName>
        <ecNumber evidence="8">2.3.1.234</ecNumber>
    </recommendedName>
    <alternativeName>
        <fullName evidence="8">N6-L-threonylcarbamoyladenine synthase</fullName>
        <shortName evidence="8">t(6)A synthase</shortName>
    </alternativeName>
    <alternativeName>
        <fullName evidence="8">t(6)A37 threonylcarbamoyladenosine biosynthesis protein TsaD</fullName>
    </alternativeName>
    <alternativeName>
        <fullName evidence="8">tRNA threonylcarbamoyladenosine biosynthesis protein TsaD</fullName>
    </alternativeName>
</protein>
<comment type="function">
    <text evidence="8">Required for the formation of a threonylcarbamoyl group on adenosine at position 37 (t(6)A37) in tRNAs that read codons beginning with adenine. Is involved in the transfer of the threonylcarbamoyl moiety of threonylcarbamoyl-AMP (TC-AMP) to the N6 group of A37, together with TsaE and TsaB. TsaD likely plays a direct catalytic role in this reaction.</text>
</comment>
<evidence type="ECO:0000256" key="1">
    <source>
        <dbReference type="ARBA" id="ARBA00022490"/>
    </source>
</evidence>
<dbReference type="InterPro" id="IPR000905">
    <property type="entry name" value="Gcp-like_dom"/>
</dbReference>
<dbReference type="Proteomes" id="UP001321786">
    <property type="component" value="Chromosome"/>
</dbReference>
<evidence type="ECO:0000256" key="8">
    <source>
        <dbReference type="HAMAP-Rule" id="MF_01445"/>
    </source>
</evidence>
<keyword evidence="2 8" id="KW-0808">Transferase</keyword>
<evidence type="ECO:0000313" key="11">
    <source>
        <dbReference type="Proteomes" id="UP001321786"/>
    </source>
</evidence>
<keyword evidence="5 8" id="KW-0408">Iron</keyword>
<organism evidence="10 11">
    <name type="scientific">Helicovermis profundi</name>
    <dbReference type="NCBI Taxonomy" id="3065157"/>
    <lineage>
        <taxon>Bacteria</taxon>
        <taxon>Bacillati</taxon>
        <taxon>Bacillota</taxon>
        <taxon>Clostridia</taxon>
        <taxon>Helicovermis</taxon>
    </lineage>
</organism>
<feature type="binding site" evidence="8">
    <location>
        <position position="123"/>
    </location>
    <ligand>
        <name>Fe cation</name>
        <dbReference type="ChEBI" id="CHEBI:24875"/>
    </ligand>
</feature>
<dbReference type="GO" id="GO:0005506">
    <property type="term" value="F:iron ion binding"/>
    <property type="evidence" value="ECO:0007669"/>
    <property type="project" value="UniProtKB-UniRule"/>
</dbReference>
<dbReference type="GO" id="GO:0005737">
    <property type="term" value="C:cytoplasm"/>
    <property type="evidence" value="ECO:0007669"/>
    <property type="project" value="UniProtKB-SubCell"/>
</dbReference>
<name>A0AAU9E0V3_9FIRM</name>
<feature type="binding site" evidence="8">
    <location>
        <position position="282"/>
    </location>
    <ligand>
        <name>substrate</name>
    </ligand>
</feature>
<keyword evidence="11" id="KW-1185">Reference proteome</keyword>
<dbReference type="GO" id="GO:0002949">
    <property type="term" value="P:tRNA threonylcarbamoyladenosine modification"/>
    <property type="evidence" value="ECO:0007669"/>
    <property type="project" value="UniProtKB-UniRule"/>
</dbReference>
<dbReference type="GO" id="GO:0061711">
    <property type="term" value="F:tRNA N(6)-L-threonylcarbamoyladenine synthase activity"/>
    <property type="evidence" value="ECO:0007669"/>
    <property type="project" value="UniProtKB-EC"/>
</dbReference>
<dbReference type="NCBIfam" id="TIGR03723">
    <property type="entry name" value="T6A_TsaD_YgjD"/>
    <property type="match status" value="1"/>
</dbReference>
<dbReference type="KEGG" id="hprf:HLPR_02570"/>
<comment type="similarity">
    <text evidence="8">Belongs to the KAE1 / TsaD family.</text>
</comment>
<dbReference type="SUPFAM" id="SSF53067">
    <property type="entry name" value="Actin-like ATPase domain"/>
    <property type="match status" value="2"/>
</dbReference>
<dbReference type="PANTHER" id="PTHR11735">
    <property type="entry name" value="TRNA N6-ADENOSINE THREONYLCARBAMOYLTRANSFERASE"/>
    <property type="match status" value="1"/>
</dbReference>
<comment type="cofactor">
    <cofactor evidence="8">
        <name>Fe(2+)</name>
        <dbReference type="ChEBI" id="CHEBI:29033"/>
    </cofactor>
    <text evidence="8">Binds 1 Fe(2+) ion per subunit.</text>
</comment>
<keyword evidence="4 8" id="KW-0479">Metal-binding</keyword>
<dbReference type="EC" id="2.3.1.234" evidence="8"/>
<keyword evidence="3 8" id="KW-0819">tRNA processing</keyword>
<evidence type="ECO:0000256" key="3">
    <source>
        <dbReference type="ARBA" id="ARBA00022694"/>
    </source>
</evidence>
<dbReference type="PRINTS" id="PR00789">
    <property type="entry name" value="OSIALOPTASE"/>
</dbReference>
<keyword evidence="1 8" id="KW-0963">Cytoplasm</keyword>
<keyword evidence="6 8" id="KW-0012">Acyltransferase</keyword>
<dbReference type="FunFam" id="3.30.420.40:FF:000040">
    <property type="entry name" value="tRNA N6-adenosine threonylcarbamoyltransferase"/>
    <property type="match status" value="1"/>
</dbReference>
<dbReference type="CDD" id="cd24133">
    <property type="entry name" value="ASKHA_NBD_TsaD_bac"/>
    <property type="match status" value="1"/>
</dbReference>
<evidence type="ECO:0000256" key="7">
    <source>
        <dbReference type="ARBA" id="ARBA00048117"/>
    </source>
</evidence>
<evidence type="ECO:0000256" key="6">
    <source>
        <dbReference type="ARBA" id="ARBA00023315"/>
    </source>
</evidence>
<comment type="catalytic activity">
    <reaction evidence="7 8">
        <text>L-threonylcarbamoyladenylate + adenosine(37) in tRNA = N(6)-L-threonylcarbamoyladenosine(37) in tRNA + AMP + H(+)</text>
        <dbReference type="Rhea" id="RHEA:37059"/>
        <dbReference type="Rhea" id="RHEA-COMP:10162"/>
        <dbReference type="Rhea" id="RHEA-COMP:10163"/>
        <dbReference type="ChEBI" id="CHEBI:15378"/>
        <dbReference type="ChEBI" id="CHEBI:73682"/>
        <dbReference type="ChEBI" id="CHEBI:74411"/>
        <dbReference type="ChEBI" id="CHEBI:74418"/>
        <dbReference type="ChEBI" id="CHEBI:456215"/>
        <dbReference type="EC" id="2.3.1.234"/>
    </reaction>
</comment>
<reference evidence="10 11" key="1">
    <citation type="submission" date="2023-08" db="EMBL/GenBank/DDBJ databases">
        <title>Helicovermis profunda gen. nov., sp. nov., a novel mesophilic, fermentative bacterium within the Bacillota from a deep-sea hydrothermal vent chimney.</title>
        <authorList>
            <person name="Miyazaki U."/>
            <person name="Mizutani D."/>
            <person name="Hashimoto Y."/>
            <person name="Tame A."/>
            <person name="Sawayama S."/>
            <person name="Miyazaki J."/>
            <person name="Takai K."/>
            <person name="Nakagawa S."/>
        </authorList>
    </citation>
    <scope>NUCLEOTIDE SEQUENCE [LARGE SCALE GENOMIC DNA]</scope>
    <source>
        <strain evidence="10 11">S502</strain>
    </source>
</reference>
<dbReference type="FunFam" id="3.30.420.40:FF:000012">
    <property type="entry name" value="tRNA N6-adenosine threonylcarbamoyltransferase"/>
    <property type="match status" value="1"/>
</dbReference>
<dbReference type="EMBL" id="AP028654">
    <property type="protein sequence ID" value="BEP27926.1"/>
    <property type="molecule type" value="Genomic_DNA"/>
</dbReference>
<evidence type="ECO:0000259" key="9">
    <source>
        <dbReference type="Pfam" id="PF00814"/>
    </source>
</evidence>
<feature type="binding site" evidence="8">
    <location>
        <position position="188"/>
    </location>
    <ligand>
        <name>substrate</name>
    </ligand>
</feature>
<feature type="domain" description="Gcp-like" evidence="9">
    <location>
        <begin position="31"/>
        <end position="316"/>
    </location>
</feature>
<comment type="subcellular location">
    <subcellularLocation>
        <location evidence="8">Cytoplasm</location>
    </subcellularLocation>
</comment>
<dbReference type="InterPro" id="IPR017861">
    <property type="entry name" value="KAE1/TsaD"/>
</dbReference>
<feature type="binding site" evidence="8">
    <location>
        <position position="310"/>
    </location>
    <ligand>
        <name>Fe cation</name>
        <dbReference type="ChEBI" id="CHEBI:24875"/>
    </ligand>
</feature>
<feature type="binding site" evidence="8">
    <location>
        <position position="192"/>
    </location>
    <ligand>
        <name>substrate</name>
    </ligand>
</feature>
<dbReference type="AlphaFoldDB" id="A0AAU9E0V3"/>
<evidence type="ECO:0000256" key="2">
    <source>
        <dbReference type="ARBA" id="ARBA00022679"/>
    </source>
</evidence>
<proteinExistence type="inferred from homology"/>
<accession>A0AAU9E0V3</accession>